<dbReference type="GO" id="GO:0061630">
    <property type="term" value="F:ubiquitin protein ligase activity"/>
    <property type="evidence" value="ECO:0007669"/>
    <property type="project" value="InterPro"/>
</dbReference>
<name>A0A397GMJ2_9GLOM</name>
<accession>A0A397GMJ2</accession>
<sequence>MNSLGKRKASRLDTKRIKRATSEFLHLINYEVINPRLRKYSVLGPTGYVYTIVISKNVSCSCLDFQQGFHCKHIFFVLLNVLKMNPKNKLIYQKELLTKELKSIFDNSPSITLPNQMEVEKLKAIASIKRRPIDGDCSICREPLNNNENLIWCQSGCGNNIHHDCFIEWKKRKVEIQRKISIQQCTYNGNIGTSN</sequence>
<dbReference type="AlphaFoldDB" id="A0A397GMJ2"/>
<dbReference type="PANTHER" id="PTHR21540:SF0">
    <property type="entry name" value="PHD FAMILY PROTEIN"/>
    <property type="match status" value="1"/>
</dbReference>
<dbReference type="GO" id="GO:0008270">
    <property type="term" value="F:zinc ion binding"/>
    <property type="evidence" value="ECO:0007669"/>
    <property type="project" value="UniProtKB-KW"/>
</dbReference>
<protein>
    <recommendedName>
        <fullName evidence="2">SWIM-type domain-containing protein</fullName>
    </recommendedName>
</protein>
<dbReference type="SUPFAM" id="SSF57850">
    <property type="entry name" value="RING/U-box"/>
    <property type="match status" value="1"/>
</dbReference>
<dbReference type="Proteomes" id="UP000266861">
    <property type="component" value="Unassembled WGS sequence"/>
</dbReference>
<organism evidence="3 4">
    <name type="scientific">Diversispora epigaea</name>
    <dbReference type="NCBI Taxonomy" id="1348612"/>
    <lineage>
        <taxon>Eukaryota</taxon>
        <taxon>Fungi</taxon>
        <taxon>Fungi incertae sedis</taxon>
        <taxon>Mucoromycota</taxon>
        <taxon>Glomeromycotina</taxon>
        <taxon>Glomeromycetes</taxon>
        <taxon>Diversisporales</taxon>
        <taxon>Diversisporaceae</taxon>
        <taxon>Diversispora</taxon>
    </lineage>
</organism>
<dbReference type="OrthoDB" id="2213870at2759"/>
<dbReference type="InterPro" id="IPR007527">
    <property type="entry name" value="Znf_SWIM"/>
</dbReference>
<evidence type="ECO:0000313" key="4">
    <source>
        <dbReference type="Proteomes" id="UP000266861"/>
    </source>
</evidence>
<dbReference type="Pfam" id="PF04434">
    <property type="entry name" value="SWIM"/>
    <property type="match status" value="1"/>
</dbReference>
<reference evidence="3 4" key="1">
    <citation type="submission" date="2018-08" db="EMBL/GenBank/DDBJ databases">
        <title>Genome and evolution of the arbuscular mycorrhizal fungus Diversispora epigaea (formerly Glomus versiforme) and its bacterial endosymbionts.</title>
        <authorList>
            <person name="Sun X."/>
            <person name="Fei Z."/>
            <person name="Harrison M."/>
        </authorList>
    </citation>
    <scope>NUCLEOTIDE SEQUENCE [LARGE SCALE GENOMIC DNA]</scope>
    <source>
        <strain evidence="3 4">IT104</strain>
    </source>
</reference>
<evidence type="ECO:0000313" key="3">
    <source>
        <dbReference type="EMBL" id="RHZ50706.1"/>
    </source>
</evidence>
<proteinExistence type="predicted"/>
<keyword evidence="4" id="KW-1185">Reference proteome</keyword>
<dbReference type="STRING" id="1348612.A0A397GMJ2"/>
<keyword evidence="1" id="KW-0479">Metal-binding</keyword>
<evidence type="ECO:0000256" key="1">
    <source>
        <dbReference type="PROSITE-ProRule" id="PRU00325"/>
    </source>
</evidence>
<dbReference type="Gene3D" id="3.30.40.10">
    <property type="entry name" value="Zinc/RING finger domain, C3HC4 (zinc finger)"/>
    <property type="match status" value="1"/>
</dbReference>
<keyword evidence="1" id="KW-0862">Zinc</keyword>
<dbReference type="InterPro" id="IPR039903">
    <property type="entry name" value="Zswim2"/>
</dbReference>
<dbReference type="PROSITE" id="PS50966">
    <property type="entry name" value="ZF_SWIM"/>
    <property type="match status" value="1"/>
</dbReference>
<dbReference type="InterPro" id="IPR013083">
    <property type="entry name" value="Znf_RING/FYVE/PHD"/>
</dbReference>
<gene>
    <name evidence="3" type="ORF">Glove_493g57</name>
</gene>
<dbReference type="EMBL" id="PQFF01000428">
    <property type="protein sequence ID" value="RHZ50706.1"/>
    <property type="molecule type" value="Genomic_DNA"/>
</dbReference>
<comment type="caution">
    <text evidence="3">The sequence shown here is derived from an EMBL/GenBank/DDBJ whole genome shotgun (WGS) entry which is preliminary data.</text>
</comment>
<feature type="domain" description="SWIM-type" evidence="2">
    <location>
        <begin position="50"/>
        <end position="82"/>
    </location>
</feature>
<keyword evidence="1" id="KW-0863">Zinc-finger</keyword>
<dbReference type="PANTHER" id="PTHR21540">
    <property type="entry name" value="RING FINGER AND SWIM DOMAIN-CONTAINING PROTEIN 2"/>
    <property type="match status" value="1"/>
</dbReference>
<evidence type="ECO:0000259" key="2">
    <source>
        <dbReference type="PROSITE" id="PS50966"/>
    </source>
</evidence>